<dbReference type="AlphaFoldDB" id="A0A8T0IY45"/>
<comment type="caution">
    <text evidence="1">The sequence shown here is derived from an EMBL/GenBank/DDBJ whole genome shotgun (WGS) entry which is preliminary data.</text>
</comment>
<organism evidence="1 2">
    <name type="scientific">Ceratodon purpureus</name>
    <name type="common">Fire moss</name>
    <name type="synonym">Dicranum purpureum</name>
    <dbReference type="NCBI Taxonomy" id="3225"/>
    <lineage>
        <taxon>Eukaryota</taxon>
        <taxon>Viridiplantae</taxon>
        <taxon>Streptophyta</taxon>
        <taxon>Embryophyta</taxon>
        <taxon>Bryophyta</taxon>
        <taxon>Bryophytina</taxon>
        <taxon>Bryopsida</taxon>
        <taxon>Dicranidae</taxon>
        <taxon>Pseudoditrichales</taxon>
        <taxon>Ditrichaceae</taxon>
        <taxon>Ceratodon</taxon>
    </lineage>
</organism>
<keyword evidence="2" id="KW-1185">Reference proteome</keyword>
<proteinExistence type="predicted"/>
<reference evidence="1" key="1">
    <citation type="submission" date="2020-06" db="EMBL/GenBank/DDBJ databases">
        <title>WGS assembly of Ceratodon purpureus strain R40.</title>
        <authorList>
            <person name="Carey S.B."/>
            <person name="Jenkins J."/>
            <person name="Shu S."/>
            <person name="Lovell J.T."/>
            <person name="Sreedasyam A."/>
            <person name="Maumus F."/>
            <person name="Tiley G.P."/>
            <person name="Fernandez-Pozo N."/>
            <person name="Barry K."/>
            <person name="Chen C."/>
            <person name="Wang M."/>
            <person name="Lipzen A."/>
            <person name="Daum C."/>
            <person name="Saski C.A."/>
            <person name="Payton A.C."/>
            <person name="Mcbreen J.C."/>
            <person name="Conrad R.E."/>
            <person name="Kollar L.M."/>
            <person name="Olsson S."/>
            <person name="Huttunen S."/>
            <person name="Landis J.B."/>
            <person name="Wickett N.J."/>
            <person name="Johnson M.G."/>
            <person name="Rensing S.A."/>
            <person name="Grimwood J."/>
            <person name="Schmutz J."/>
            <person name="Mcdaniel S.F."/>
        </authorList>
    </citation>
    <scope>NUCLEOTIDE SEQUENCE</scope>
    <source>
        <strain evidence="1">R40</strain>
    </source>
</reference>
<accession>A0A8T0IY45</accession>
<name>A0A8T0IY45_CERPU</name>
<protein>
    <submittedName>
        <fullName evidence="1">Uncharacterized protein</fullName>
    </submittedName>
</protein>
<dbReference type="Proteomes" id="UP000822688">
    <property type="component" value="Chromosome 2"/>
</dbReference>
<dbReference type="InterPro" id="IPR032675">
    <property type="entry name" value="LRR_dom_sf"/>
</dbReference>
<evidence type="ECO:0000313" key="2">
    <source>
        <dbReference type="Proteomes" id="UP000822688"/>
    </source>
</evidence>
<dbReference type="SUPFAM" id="SSF52058">
    <property type="entry name" value="L domain-like"/>
    <property type="match status" value="1"/>
</dbReference>
<dbReference type="EMBL" id="CM026422">
    <property type="protein sequence ID" value="KAG0587666.1"/>
    <property type="molecule type" value="Genomic_DNA"/>
</dbReference>
<dbReference type="Gene3D" id="3.80.10.10">
    <property type="entry name" value="Ribonuclease Inhibitor"/>
    <property type="match status" value="1"/>
</dbReference>
<sequence length="99" mass="10915">MIESTPAVTVGNTSSLDMSWCSKLTKLPDPIGGLRKLKTLNLIASLIESLPKVRWKSELVGKFEYVQVGEFHRCGTVGKLGNLKFCLSGFKSLPEFVEL</sequence>
<evidence type="ECO:0000313" key="1">
    <source>
        <dbReference type="EMBL" id="KAG0587666.1"/>
    </source>
</evidence>
<gene>
    <name evidence="1" type="ORF">KC19_2G181700</name>
</gene>